<gene>
    <name evidence="7" type="ORF">GWO12_12125</name>
</gene>
<dbReference type="GO" id="GO:0003700">
    <property type="term" value="F:DNA-binding transcription factor activity"/>
    <property type="evidence" value="ECO:0007669"/>
    <property type="project" value="InterPro"/>
</dbReference>
<accession>A0AAE5CDI3</accession>
<evidence type="ECO:0000313" key="7">
    <source>
        <dbReference type="EMBL" id="NIR75839.1"/>
    </source>
</evidence>
<keyword evidence="4" id="KW-0238">DNA-binding</keyword>
<dbReference type="PROSITE" id="PS50949">
    <property type="entry name" value="HTH_GNTR"/>
    <property type="match status" value="1"/>
</dbReference>
<comment type="similarity">
    <text evidence="1">In the C-terminal section; belongs to the class-I pyridoxal-phosphate-dependent aminotransferase family.</text>
</comment>
<dbReference type="Pfam" id="PF00392">
    <property type="entry name" value="GntR"/>
    <property type="match status" value="1"/>
</dbReference>
<dbReference type="CDD" id="cd07377">
    <property type="entry name" value="WHTH_GntR"/>
    <property type="match status" value="1"/>
</dbReference>
<evidence type="ECO:0000256" key="5">
    <source>
        <dbReference type="ARBA" id="ARBA00023163"/>
    </source>
</evidence>
<name>A0AAE5CDI3_9BACT</name>
<dbReference type="SMART" id="SM00345">
    <property type="entry name" value="HTH_GNTR"/>
    <property type="match status" value="1"/>
</dbReference>
<dbReference type="Gene3D" id="3.40.640.10">
    <property type="entry name" value="Type I PLP-dependent aspartate aminotransferase-like (Major domain)"/>
    <property type="match status" value="1"/>
</dbReference>
<evidence type="ECO:0000313" key="8">
    <source>
        <dbReference type="Proteomes" id="UP000702544"/>
    </source>
</evidence>
<dbReference type="Gene3D" id="1.10.10.10">
    <property type="entry name" value="Winged helix-like DNA-binding domain superfamily/Winged helix DNA-binding domain"/>
    <property type="match status" value="1"/>
</dbReference>
<dbReference type="InterPro" id="IPR015424">
    <property type="entry name" value="PyrdxlP-dep_Trfase"/>
</dbReference>
<dbReference type="InterPro" id="IPR015421">
    <property type="entry name" value="PyrdxlP-dep_Trfase_major"/>
</dbReference>
<dbReference type="PANTHER" id="PTHR46577">
    <property type="entry name" value="HTH-TYPE TRANSCRIPTIONAL REGULATORY PROTEIN GABR"/>
    <property type="match status" value="1"/>
</dbReference>
<keyword evidence="2" id="KW-0663">Pyridoxal phosphate</keyword>
<evidence type="ECO:0000256" key="3">
    <source>
        <dbReference type="ARBA" id="ARBA00023015"/>
    </source>
</evidence>
<protein>
    <submittedName>
        <fullName evidence="7">PLP-dependent aminotransferase family protein</fullName>
    </submittedName>
</protein>
<sequence>MTNWTPNIERKGAPLYLALARSIAEAIDRGELSPGQQLPTQRELAERLEIALTTVTRGYREAERRGLVRGEVGRGTYVSGSAAVDGGGEGDEGGPVNLRPNTLLPLPMMTELQEALAAVVREPNPALFDYGPHGGRWRHREAGAEWLGRVGLRAAADRVVVTSGAQHAMAVALAAEVEPGDAVLVEEVTYSGMKCLAGLLGVRLEPLPLDGEGILPDALRAACQAHRPAALYCMPTLQNPTAAVMSEARRREVAEIVNDGGLALVEDDSYGFLLPELPRLSALCERAYYIAGTSKSLLPTLRIGYLRCPVEAVDRVEAKIAATTYLASPHAAEVMARWIADGTAERVMKWKGEEARARQEIAARALTNWEYRVHPVSPHGWLSVPEPWSAREFARQAADRGALVTPADVFAAERDRVPHAVRVCIGPPRSRAALERGLTALDRTLGSGAESLEVVI</sequence>
<dbReference type="GO" id="GO:0003677">
    <property type="term" value="F:DNA binding"/>
    <property type="evidence" value="ECO:0007669"/>
    <property type="project" value="UniProtKB-KW"/>
</dbReference>
<dbReference type="PANTHER" id="PTHR46577:SF1">
    <property type="entry name" value="HTH-TYPE TRANSCRIPTIONAL REGULATORY PROTEIN GABR"/>
    <property type="match status" value="1"/>
</dbReference>
<organism evidence="7 8">
    <name type="scientific">Candidatus Kutchimonas denitrificans</name>
    <dbReference type="NCBI Taxonomy" id="3056748"/>
    <lineage>
        <taxon>Bacteria</taxon>
        <taxon>Pseudomonadati</taxon>
        <taxon>Gemmatimonadota</taxon>
        <taxon>Gemmatimonadia</taxon>
        <taxon>Candidatus Palauibacterales</taxon>
        <taxon>Candidatus Palauibacteraceae</taxon>
        <taxon>Candidatus Kutchimonas</taxon>
    </lineage>
</organism>
<dbReference type="GO" id="GO:0030170">
    <property type="term" value="F:pyridoxal phosphate binding"/>
    <property type="evidence" value="ECO:0007669"/>
    <property type="project" value="InterPro"/>
</dbReference>
<reference evidence="7 8" key="1">
    <citation type="submission" date="2020-01" db="EMBL/GenBank/DDBJ databases">
        <title>Genomes assembled from Gulf of Kutch pelagic sediment metagenomes.</title>
        <authorList>
            <person name="Chandrashekar M."/>
            <person name="Mahajan M.S."/>
            <person name="Dave K.J."/>
            <person name="Vatsa P."/>
            <person name="Nathani N.M."/>
        </authorList>
    </citation>
    <scope>NUCLEOTIDE SEQUENCE [LARGE SCALE GENOMIC DNA]</scope>
    <source>
        <strain evidence="7">KS3-K002</strain>
    </source>
</reference>
<dbReference type="InterPro" id="IPR051446">
    <property type="entry name" value="HTH_trans_reg/aminotransferase"/>
</dbReference>
<evidence type="ECO:0000256" key="1">
    <source>
        <dbReference type="ARBA" id="ARBA00005384"/>
    </source>
</evidence>
<dbReference type="SUPFAM" id="SSF53383">
    <property type="entry name" value="PLP-dependent transferases"/>
    <property type="match status" value="1"/>
</dbReference>
<dbReference type="InterPro" id="IPR000524">
    <property type="entry name" value="Tscrpt_reg_HTH_GntR"/>
</dbReference>
<evidence type="ECO:0000256" key="2">
    <source>
        <dbReference type="ARBA" id="ARBA00022898"/>
    </source>
</evidence>
<keyword evidence="7" id="KW-0032">Aminotransferase</keyword>
<dbReference type="SUPFAM" id="SSF46785">
    <property type="entry name" value="Winged helix' DNA-binding domain"/>
    <property type="match status" value="1"/>
</dbReference>
<evidence type="ECO:0000259" key="6">
    <source>
        <dbReference type="PROSITE" id="PS50949"/>
    </source>
</evidence>
<proteinExistence type="inferred from homology"/>
<keyword evidence="5" id="KW-0804">Transcription</keyword>
<evidence type="ECO:0000256" key="4">
    <source>
        <dbReference type="ARBA" id="ARBA00023125"/>
    </source>
</evidence>
<dbReference type="InterPro" id="IPR004839">
    <property type="entry name" value="Aminotransferase_I/II_large"/>
</dbReference>
<dbReference type="InterPro" id="IPR036390">
    <property type="entry name" value="WH_DNA-bd_sf"/>
</dbReference>
<keyword evidence="3" id="KW-0805">Transcription regulation</keyword>
<dbReference type="AlphaFoldDB" id="A0AAE5CDI3"/>
<dbReference type="InterPro" id="IPR036388">
    <property type="entry name" value="WH-like_DNA-bd_sf"/>
</dbReference>
<dbReference type="EMBL" id="JAACAK010000096">
    <property type="protein sequence ID" value="NIR75839.1"/>
    <property type="molecule type" value="Genomic_DNA"/>
</dbReference>
<feature type="domain" description="HTH gntR-type" evidence="6">
    <location>
        <begin position="13"/>
        <end position="81"/>
    </location>
</feature>
<comment type="caution">
    <text evidence="7">The sequence shown here is derived from an EMBL/GenBank/DDBJ whole genome shotgun (WGS) entry which is preliminary data.</text>
</comment>
<dbReference type="CDD" id="cd00609">
    <property type="entry name" value="AAT_like"/>
    <property type="match status" value="1"/>
</dbReference>
<dbReference type="Proteomes" id="UP000702544">
    <property type="component" value="Unassembled WGS sequence"/>
</dbReference>
<dbReference type="Pfam" id="PF00155">
    <property type="entry name" value="Aminotran_1_2"/>
    <property type="match status" value="1"/>
</dbReference>
<keyword evidence="7" id="KW-0808">Transferase</keyword>
<dbReference type="GO" id="GO:0008483">
    <property type="term" value="F:transaminase activity"/>
    <property type="evidence" value="ECO:0007669"/>
    <property type="project" value="UniProtKB-KW"/>
</dbReference>